<proteinExistence type="predicted"/>
<feature type="transmembrane region" description="Helical" evidence="1">
    <location>
        <begin position="178"/>
        <end position="197"/>
    </location>
</feature>
<keyword evidence="1" id="KW-0472">Membrane</keyword>
<protein>
    <submittedName>
        <fullName evidence="2">Uncharacterized protein</fullName>
    </submittedName>
</protein>
<feature type="transmembrane region" description="Helical" evidence="1">
    <location>
        <begin position="263"/>
        <end position="285"/>
    </location>
</feature>
<keyword evidence="1" id="KW-0812">Transmembrane</keyword>
<comment type="caution">
    <text evidence="2">The sequence shown here is derived from an EMBL/GenBank/DDBJ whole genome shotgun (WGS) entry which is preliminary data.</text>
</comment>
<evidence type="ECO:0000313" key="2">
    <source>
        <dbReference type="EMBL" id="KAJ9593902.1"/>
    </source>
</evidence>
<reference evidence="2" key="2">
    <citation type="submission" date="2023-05" db="EMBL/GenBank/DDBJ databases">
        <authorList>
            <person name="Fouks B."/>
        </authorList>
    </citation>
    <scope>NUCLEOTIDE SEQUENCE</scope>
    <source>
        <strain evidence="2">Stay&amp;Tobe</strain>
        <tissue evidence="2">Testes</tissue>
    </source>
</reference>
<sequence length="405" mass="46719">FSNSLIIQEHILPTLISIYFHFLYILISLNRMGWLSVSKWDFGSQHYSNYTVLHQVDTHPLFFFFLTLNDFDLRGFCQILLAQKLLFFLSYWRDHADLHCFALPFLFYLPVFGSVLLHICFSFMCFGSLYSKNKSTVLPSCSKIYYDYLFLSSLDFHLELSSKTGSCTIFSIIEFRNFGIANIFSLGFDFIFLYLTFLTTRVKLIWCRFLINNYTSCTVSSILASIPSNLASSSLPVVGLPLVFLPSAFSRCHHLLRMSLFGLLRLLISSRLLSADWILAFLHLVQRRIMSADFFGGTMETSIASLFPFCDQGMICPTFPSSDRFGRVPERFVVFAKWLMNLAPNIPAVILLIRNLVLLFGATINSEDRQVSVHVDVYRYLIKNDFTILLQHACFFFSMLCVFFS</sequence>
<evidence type="ECO:0000313" key="3">
    <source>
        <dbReference type="Proteomes" id="UP001233999"/>
    </source>
</evidence>
<gene>
    <name evidence="2" type="ORF">L9F63_014662</name>
</gene>
<evidence type="ECO:0000256" key="1">
    <source>
        <dbReference type="SAM" id="Phobius"/>
    </source>
</evidence>
<accession>A0AAD8A7G6</accession>
<feature type="non-terminal residue" evidence="2">
    <location>
        <position position="405"/>
    </location>
</feature>
<feature type="non-terminal residue" evidence="2">
    <location>
        <position position="1"/>
    </location>
</feature>
<feature type="transmembrane region" description="Helical" evidence="1">
    <location>
        <begin position="12"/>
        <end position="29"/>
    </location>
</feature>
<dbReference type="Proteomes" id="UP001233999">
    <property type="component" value="Unassembled WGS sequence"/>
</dbReference>
<reference evidence="2" key="1">
    <citation type="journal article" date="2023" name="IScience">
        <title>Live-bearing cockroach genome reveals convergent evolutionary mechanisms linked to viviparity in insects and beyond.</title>
        <authorList>
            <person name="Fouks B."/>
            <person name="Harrison M.C."/>
            <person name="Mikhailova A.A."/>
            <person name="Marchal E."/>
            <person name="English S."/>
            <person name="Carruthers M."/>
            <person name="Jennings E.C."/>
            <person name="Chiamaka E.L."/>
            <person name="Frigard R.A."/>
            <person name="Pippel M."/>
            <person name="Attardo G.M."/>
            <person name="Benoit J.B."/>
            <person name="Bornberg-Bauer E."/>
            <person name="Tobe S.S."/>
        </authorList>
    </citation>
    <scope>NUCLEOTIDE SEQUENCE</scope>
    <source>
        <strain evidence="2">Stay&amp;Tobe</strain>
    </source>
</reference>
<feature type="transmembrane region" description="Helical" evidence="1">
    <location>
        <begin position="386"/>
        <end position="404"/>
    </location>
</feature>
<name>A0AAD8A7G6_DIPPU</name>
<feature type="transmembrane region" description="Helical" evidence="1">
    <location>
        <begin position="346"/>
        <end position="366"/>
    </location>
</feature>
<dbReference type="AlphaFoldDB" id="A0AAD8A7G6"/>
<feature type="transmembrane region" description="Helical" evidence="1">
    <location>
        <begin position="105"/>
        <end position="130"/>
    </location>
</feature>
<dbReference type="EMBL" id="JASPKZ010003087">
    <property type="protein sequence ID" value="KAJ9593902.1"/>
    <property type="molecule type" value="Genomic_DNA"/>
</dbReference>
<organism evidence="2 3">
    <name type="scientific">Diploptera punctata</name>
    <name type="common">Pacific beetle cockroach</name>
    <dbReference type="NCBI Taxonomy" id="6984"/>
    <lineage>
        <taxon>Eukaryota</taxon>
        <taxon>Metazoa</taxon>
        <taxon>Ecdysozoa</taxon>
        <taxon>Arthropoda</taxon>
        <taxon>Hexapoda</taxon>
        <taxon>Insecta</taxon>
        <taxon>Pterygota</taxon>
        <taxon>Neoptera</taxon>
        <taxon>Polyneoptera</taxon>
        <taxon>Dictyoptera</taxon>
        <taxon>Blattodea</taxon>
        <taxon>Blaberoidea</taxon>
        <taxon>Blaberidae</taxon>
        <taxon>Diplopterinae</taxon>
        <taxon>Diploptera</taxon>
    </lineage>
</organism>
<keyword evidence="1" id="KW-1133">Transmembrane helix</keyword>
<keyword evidence="3" id="KW-1185">Reference proteome</keyword>